<dbReference type="Proteomes" id="UP001202248">
    <property type="component" value="Unassembled WGS sequence"/>
</dbReference>
<evidence type="ECO:0000313" key="1">
    <source>
        <dbReference type="EMBL" id="MCH5596500.1"/>
    </source>
</evidence>
<evidence type="ECO:0000313" key="2">
    <source>
        <dbReference type="Proteomes" id="UP001202248"/>
    </source>
</evidence>
<protein>
    <recommendedName>
        <fullName evidence="3">Lipoprotein</fullName>
    </recommendedName>
</protein>
<keyword evidence="2" id="KW-1185">Reference proteome</keyword>
<accession>A0ABS9SDR6</accession>
<gene>
    <name evidence="1" type="ORF">MKP09_00440</name>
</gene>
<proteinExistence type="predicted"/>
<dbReference type="RefSeq" id="WP_240825463.1">
    <property type="nucleotide sequence ID" value="NZ_JAKWBL010000001.1"/>
</dbReference>
<name>A0ABS9SDR6_9BACT</name>
<dbReference type="EMBL" id="JAKWBL010000001">
    <property type="protein sequence ID" value="MCH5596500.1"/>
    <property type="molecule type" value="Genomic_DNA"/>
</dbReference>
<evidence type="ECO:0008006" key="3">
    <source>
        <dbReference type="Google" id="ProtNLM"/>
    </source>
</evidence>
<organism evidence="1 2">
    <name type="scientific">Niabella ginsengisoli</name>
    <dbReference type="NCBI Taxonomy" id="522298"/>
    <lineage>
        <taxon>Bacteria</taxon>
        <taxon>Pseudomonadati</taxon>
        <taxon>Bacteroidota</taxon>
        <taxon>Chitinophagia</taxon>
        <taxon>Chitinophagales</taxon>
        <taxon>Chitinophagaceae</taxon>
        <taxon>Niabella</taxon>
    </lineage>
</organism>
<comment type="caution">
    <text evidence="1">The sequence shown here is derived from an EMBL/GenBank/DDBJ whole genome shotgun (WGS) entry which is preliminary data.</text>
</comment>
<dbReference type="PROSITE" id="PS51257">
    <property type="entry name" value="PROKAR_LIPOPROTEIN"/>
    <property type="match status" value="1"/>
</dbReference>
<reference evidence="1 2" key="1">
    <citation type="submission" date="2022-02" db="EMBL/GenBank/DDBJ databases">
        <authorList>
            <person name="Min J."/>
        </authorList>
    </citation>
    <scope>NUCLEOTIDE SEQUENCE [LARGE SCALE GENOMIC DNA]</scope>
    <source>
        <strain evidence="1 2">GR10-1</strain>
    </source>
</reference>
<sequence length="160" mass="17494">MRALLFLALISIVSCTSPTGKDTENEPKIENVSVEPKAIAGGEQCYLFIAVKDTYALKLNIIDNTVKGTAVYKNYEKDSSHGAVEGEVDGDIIHLWYSFQSEGMNSVRELYFKKNGDQLTTGIAEEQVKGDSAYVPDKNSVKYSGPVYAEGDCNSVPVLK</sequence>